<evidence type="ECO:0000313" key="2">
    <source>
        <dbReference type="EMBL" id="GAA0176380.1"/>
    </source>
</evidence>
<dbReference type="AlphaFoldDB" id="A0AAV3RJF4"/>
<reference evidence="2 3" key="1">
    <citation type="submission" date="2024-01" db="EMBL/GenBank/DDBJ databases">
        <title>The complete chloroplast genome sequence of Lithospermum erythrorhizon: insights into the phylogenetic relationship among Boraginaceae species and the maternal lineages of purple gromwells.</title>
        <authorList>
            <person name="Okada T."/>
            <person name="Watanabe K."/>
        </authorList>
    </citation>
    <scope>NUCLEOTIDE SEQUENCE [LARGE SCALE GENOMIC DNA]</scope>
</reference>
<feature type="region of interest" description="Disordered" evidence="1">
    <location>
        <begin position="181"/>
        <end position="200"/>
    </location>
</feature>
<evidence type="ECO:0000313" key="3">
    <source>
        <dbReference type="Proteomes" id="UP001454036"/>
    </source>
</evidence>
<comment type="caution">
    <text evidence="2">The sequence shown here is derived from an EMBL/GenBank/DDBJ whole genome shotgun (WGS) entry which is preliminary data.</text>
</comment>
<gene>
    <name evidence="2" type="ORF">LIER_29385</name>
</gene>
<feature type="compositionally biased region" description="Polar residues" evidence="1">
    <location>
        <begin position="186"/>
        <end position="200"/>
    </location>
</feature>
<accession>A0AAV3RJF4</accession>
<protein>
    <submittedName>
        <fullName evidence="2">Uncharacterized protein</fullName>
    </submittedName>
</protein>
<feature type="region of interest" description="Disordered" evidence="1">
    <location>
        <begin position="210"/>
        <end position="236"/>
    </location>
</feature>
<sequence>MSQSSRNQADNFELRPRTKANQVEASVGGGMPIISLAEPLTQAPLPQNIKPTNLALQANAIEVARAEAANQAKLYARSKRNILAGTRPNRVRDNRFHKKCFYALGGMAEGVPRIWTLKEEARGLPIPSAVYMDSVGKLRDEIANIAASIKPQLVDFDDMLMDHPSLFTRVAIITKTKPRESLIPEATSTSPSPTNRAPTQTINPLLKRMATSVPSASQPSKKAKKSAPPKKKATQVLARDSFGEESQAHRVQPAVGVLVHVSVNVVTLDSSTTISDQGQAALEVKVRLSKGKSIRKDQVEANASMSRLPKYTGMYLAKPYEVPNLESMEYITQAVNGSYVLASQVHKANTAFEALTQTKRDAETALASAAAKAEATRVQFANHTLGSFLHSPSYDNKVGSECAVYLHSLVCSTQGKFPDLVSLFNEERIRLPDWYRALALPEDEFMVEEGGEASRLSGEEDTPANP</sequence>
<feature type="compositionally biased region" description="Basic residues" evidence="1">
    <location>
        <begin position="221"/>
        <end position="233"/>
    </location>
</feature>
<organism evidence="2 3">
    <name type="scientific">Lithospermum erythrorhizon</name>
    <name type="common">Purple gromwell</name>
    <name type="synonym">Lithospermum officinale var. erythrorhizon</name>
    <dbReference type="NCBI Taxonomy" id="34254"/>
    <lineage>
        <taxon>Eukaryota</taxon>
        <taxon>Viridiplantae</taxon>
        <taxon>Streptophyta</taxon>
        <taxon>Embryophyta</taxon>
        <taxon>Tracheophyta</taxon>
        <taxon>Spermatophyta</taxon>
        <taxon>Magnoliopsida</taxon>
        <taxon>eudicotyledons</taxon>
        <taxon>Gunneridae</taxon>
        <taxon>Pentapetalae</taxon>
        <taxon>asterids</taxon>
        <taxon>lamiids</taxon>
        <taxon>Boraginales</taxon>
        <taxon>Boraginaceae</taxon>
        <taxon>Boraginoideae</taxon>
        <taxon>Lithospermeae</taxon>
        <taxon>Lithospermum</taxon>
    </lineage>
</organism>
<keyword evidence="3" id="KW-1185">Reference proteome</keyword>
<dbReference type="EMBL" id="BAABME010010109">
    <property type="protein sequence ID" value="GAA0176380.1"/>
    <property type="molecule type" value="Genomic_DNA"/>
</dbReference>
<name>A0AAV3RJF4_LITER</name>
<evidence type="ECO:0000256" key="1">
    <source>
        <dbReference type="SAM" id="MobiDB-lite"/>
    </source>
</evidence>
<dbReference type="Proteomes" id="UP001454036">
    <property type="component" value="Unassembled WGS sequence"/>
</dbReference>
<proteinExistence type="predicted"/>
<feature type="compositionally biased region" description="Polar residues" evidence="1">
    <location>
        <begin position="1"/>
        <end position="10"/>
    </location>
</feature>
<feature type="region of interest" description="Disordered" evidence="1">
    <location>
        <begin position="1"/>
        <end position="21"/>
    </location>
</feature>